<evidence type="ECO:0000256" key="4">
    <source>
        <dbReference type="ARBA" id="ARBA00022691"/>
    </source>
</evidence>
<organism evidence="6 7">
    <name type="scientific">Streptomyces globosus</name>
    <dbReference type="NCBI Taxonomy" id="68209"/>
    <lineage>
        <taxon>Bacteria</taxon>
        <taxon>Bacillati</taxon>
        <taxon>Actinomycetota</taxon>
        <taxon>Actinomycetes</taxon>
        <taxon>Kitasatosporales</taxon>
        <taxon>Streptomycetaceae</taxon>
        <taxon>Streptomyces</taxon>
    </lineage>
</organism>
<evidence type="ECO:0000313" key="7">
    <source>
        <dbReference type="Proteomes" id="UP000252004"/>
    </source>
</evidence>
<gene>
    <name evidence="6" type="ORF">C0216_19405</name>
</gene>
<dbReference type="PROSITE" id="PS00092">
    <property type="entry name" value="N6_MTASE"/>
    <property type="match status" value="1"/>
</dbReference>
<evidence type="ECO:0000259" key="5">
    <source>
        <dbReference type="Pfam" id="PF05175"/>
    </source>
</evidence>
<dbReference type="SUPFAM" id="SSF53335">
    <property type="entry name" value="S-adenosyl-L-methionine-dependent methyltransferases"/>
    <property type="match status" value="1"/>
</dbReference>
<keyword evidence="4" id="KW-0949">S-adenosyl-L-methionine</keyword>
<evidence type="ECO:0000256" key="3">
    <source>
        <dbReference type="ARBA" id="ARBA00022679"/>
    </source>
</evidence>
<dbReference type="InterPro" id="IPR029063">
    <property type="entry name" value="SAM-dependent_MTases_sf"/>
</dbReference>
<evidence type="ECO:0000256" key="2">
    <source>
        <dbReference type="ARBA" id="ARBA00022603"/>
    </source>
</evidence>
<keyword evidence="7" id="KW-1185">Reference proteome</keyword>
<dbReference type="GO" id="GO:0008276">
    <property type="term" value="F:protein methyltransferase activity"/>
    <property type="evidence" value="ECO:0007669"/>
    <property type="project" value="TreeGrafter"/>
</dbReference>
<keyword evidence="3 6" id="KW-0808">Transferase</keyword>
<dbReference type="GO" id="GO:0008757">
    <property type="term" value="F:S-adenosylmethionine-dependent methyltransferase activity"/>
    <property type="evidence" value="ECO:0007669"/>
    <property type="project" value="TreeGrafter"/>
</dbReference>
<feature type="domain" description="Methyltransferase small" evidence="5">
    <location>
        <begin position="16"/>
        <end position="160"/>
    </location>
</feature>
<dbReference type="AlphaFoldDB" id="A0A344U355"/>
<dbReference type="GO" id="GO:0035657">
    <property type="term" value="C:eRF1 methyltransferase complex"/>
    <property type="evidence" value="ECO:0007669"/>
    <property type="project" value="TreeGrafter"/>
</dbReference>
<dbReference type="GO" id="GO:0003676">
    <property type="term" value="F:nucleic acid binding"/>
    <property type="evidence" value="ECO:0007669"/>
    <property type="project" value="InterPro"/>
</dbReference>
<dbReference type="KEGG" id="sgz:C0216_19405"/>
<dbReference type="EMBL" id="CP030862">
    <property type="protein sequence ID" value="AXE25326.1"/>
    <property type="molecule type" value="Genomic_DNA"/>
</dbReference>
<dbReference type="InterPro" id="IPR007848">
    <property type="entry name" value="Small_mtfrase_dom"/>
</dbReference>
<sequence>MTALVLLPGVYRPQADTRLLAQALDAEPIAPGSRVLEVGTGSGVLALLAAARGAAVTAVDVSWPAVRTARLNAHRARLPVRVELADAATCAPSRRFDLVVSNPPYVPARSSRGSGPALAWDAGADGRAVVDRICARAARLLRPGGVLLLVHSALCGAATTVAKLRSEGLAARIVLRADVPWGPVLSSRRSWLHERGLAPATATREKLVVIRAERP</sequence>
<dbReference type="Gene3D" id="3.40.50.150">
    <property type="entry name" value="Vaccinia Virus protein VP39"/>
    <property type="match status" value="1"/>
</dbReference>
<dbReference type="NCBIfam" id="TIGR00537">
    <property type="entry name" value="hemK_rel_arch"/>
    <property type="match status" value="1"/>
</dbReference>
<dbReference type="OrthoDB" id="8746524at2"/>
<dbReference type="Pfam" id="PF05175">
    <property type="entry name" value="MTS"/>
    <property type="match status" value="1"/>
</dbReference>
<dbReference type="GO" id="GO:0032259">
    <property type="term" value="P:methylation"/>
    <property type="evidence" value="ECO:0007669"/>
    <property type="project" value="UniProtKB-KW"/>
</dbReference>
<dbReference type="PANTHER" id="PTHR45875">
    <property type="entry name" value="METHYLTRANSFERASE N6AMT1"/>
    <property type="match status" value="1"/>
</dbReference>
<protein>
    <submittedName>
        <fullName evidence="6">Methyltransferase</fullName>
    </submittedName>
</protein>
<dbReference type="Proteomes" id="UP000252004">
    <property type="component" value="Chromosome"/>
</dbReference>
<dbReference type="InterPro" id="IPR002052">
    <property type="entry name" value="DNA_methylase_N6_adenine_CS"/>
</dbReference>
<evidence type="ECO:0000313" key="6">
    <source>
        <dbReference type="EMBL" id="AXE25326.1"/>
    </source>
</evidence>
<dbReference type="InterPro" id="IPR052190">
    <property type="entry name" value="Euk-Arch_PrmC-MTase"/>
</dbReference>
<accession>A0A344U355</accession>
<proteinExistence type="inferred from homology"/>
<dbReference type="PANTHER" id="PTHR45875:SF1">
    <property type="entry name" value="METHYLTRANSFERASE N6AMT1"/>
    <property type="match status" value="1"/>
</dbReference>
<keyword evidence="2 6" id="KW-0489">Methyltransferase</keyword>
<dbReference type="InterPro" id="IPR004557">
    <property type="entry name" value="PrmC-related"/>
</dbReference>
<dbReference type="CDD" id="cd02440">
    <property type="entry name" value="AdoMet_MTases"/>
    <property type="match status" value="1"/>
</dbReference>
<dbReference type="GO" id="GO:0008170">
    <property type="term" value="F:N-methyltransferase activity"/>
    <property type="evidence" value="ECO:0007669"/>
    <property type="project" value="UniProtKB-ARBA"/>
</dbReference>
<evidence type="ECO:0000256" key="1">
    <source>
        <dbReference type="ARBA" id="ARBA00006149"/>
    </source>
</evidence>
<name>A0A344U355_9ACTN</name>
<comment type="similarity">
    <text evidence="1">Belongs to the eukaryotic/archaeal PrmC-related family.</text>
</comment>
<dbReference type="RefSeq" id="WP_114056512.1">
    <property type="nucleotide sequence ID" value="NZ_CP030862.1"/>
</dbReference>
<reference evidence="6 7" key="1">
    <citation type="submission" date="2018-01" db="EMBL/GenBank/DDBJ databases">
        <title>Draft genome Sequence of streptomyces globosus LZH-48.</title>
        <authorList>
            <person name="Ran K."/>
            <person name="Li Z."/>
            <person name="Wei S."/>
            <person name="Dong R."/>
        </authorList>
    </citation>
    <scope>NUCLEOTIDE SEQUENCE [LARGE SCALE GENOMIC DNA]</scope>
    <source>
        <strain evidence="6 7">LZH-48</strain>
    </source>
</reference>